<dbReference type="SUPFAM" id="SSF49785">
    <property type="entry name" value="Galactose-binding domain-like"/>
    <property type="match status" value="1"/>
</dbReference>
<dbReference type="GO" id="GO:0001681">
    <property type="term" value="F:sialate O-acetylesterase activity"/>
    <property type="evidence" value="ECO:0007669"/>
    <property type="project" value="InterPro"/>
</dbReference>
<dbReference type="GO" id="GO:0005975">
    <property type="term" value="P:carbohydrate metabolic process"/>
    <property type="evidence" value="ECO:0007669"/>
    <property type="project" value="InterPro"/>
</dbReference>
<dbReference type="Proteomes" id="UP000199300">
    <property type="component" value="Unassembled WGS sequence"/>
</dbReference>
<reference evidence="3 4" key="1">
    <citation type="submission" date="2016-10" db="EMBL/GenBank/DDBJ databases">
        <authorList>
            <person name="de Groot N.N."/>
        </authorList>
    </citation>
    <scope>NUCLEOTIDE SEQUENCE [LARGE SCALE GENOMIC DNA]</scope>
    <source>
        <strain evidence="3 4">CGMCC 1.10434</strain>
    </source>
</reference>
<dbReference type="PANTHER" id="PTHR22901">
    <property type="entry name" value="SIALATE O-ACETYLESTERASE"/>
    <property type="match status" value="1"/>
</dbReference>
<dbReference type="SUPFAM" id="SSF52266">
    <property type="entry name" value="SGNH hydrolase"/>
    <property type="match status" value="1"/>
</dbReference>
<dbReference type="InterPro" id="IPR036514">
    <property type="entry name" value="SGNH_hydro_sf"/>
</dbReference>
<protein>
    <submittedName>
        <fullName evidence="3">Sialate O-acetylesterase</fullName>
    </submittedName>
</protein>
<keyword evidence="1" id="KW-0378">Hydrolase</keyword>
<proteinExistence type="predicted"/>
<sequence length="614" mass="68955">MKVSQLISDGMVIQRDRPFIVNGLNEPNEKIVLAFREKSYQTMSTANGEWQITIDATKAGGPFQLTIIGDQKLELNNVLVGDVWLLGGQSNMELPVRRTLDLFADELKTVNQPLIRHFAVPQIYNFEQPQAFIEGGEWCPATQEHLYDFSAAGVFFASEMYQKEQVPIGLIQAAVGGTPIEAWLSEETLRQYGGFDPLLANNKNSERIEQTIELEQQQQALWYTALNLQDRGLIEQWYQHGEPALAWQKFEVPGSWAETELATIRGAVWFTREFVLPESIDQGPAQLKLGTIVDADDTYINGHYIGGTAYKYPPRRYPIPEGILKPGRNTIMVRVISTNETGQFIPGMPYEIKTDQASYSLAGTWHYQVGAVTDPLSPMTFFQYHPSGVFNGMIAPLNGLSVKGVLWYQGESNTGDPDDYAEKFKRLVKDWRITLAAPTLPFIFVQLANLETGNQQQESNWALLRDQQRQCLEIDHTAMVVSIDIGEANDLHPQDKKTLGQRLARCAQGLTTSKQRPVMGPIFQSKQLSVDGITVYFNHVGQGLVCKGKALGGFELSIDQINYQPACAKIVNNHVFVYHDQIKQPKYVRYAWADNPTEANLYNQEGLPASPFQA</sequence>
<dbReference type="Pfam" id="PF03629">
    <property type="entry name" value="SASA"/>
    <property type="match status" value="2"/>
</dbReference>
<gene>
    <name evidence="3" type="ORF">SAMN04488134_103264</name>
</gene>
<dbReference type="AlphaFoldDB" id="A0A1H8LMW3"/>
<dbReference type="InterPro" id="IPR008979">
    <property type="entry name" value="Galactose-bd-like_sf"/>
</dbReference>
<evidence type="ECO:0000259" key="2">
    <source>
        <dbReference type="Pfam" id="PF03629"/>
    </source>
</evidence>
<feature type="domain" description="Sialate O-acetylesterase" evidence="2">
    <location>
        <begin position="81"/>
        <end position="192"/>
    </location>
</feature>
<dbReference type="PANTHER" id="PTHR22901:SF0">
    <property type="entry name" value="SIALATE O-ACETYLESTERASE"/>
    <property type="match status" value="1"/>
</dbReference>
<dbReference type="RefSeq" id="WP_091496182.1">
    <property type="nucleotide sequence ID" value="NZ_FODJ01000003.1"/>
</dbReference>
<accession>A0A1H8LMW3</accession>
<evidence type="ECO:0000313" key="3">
    <source>
        <dbReference type="EMBL" id="SEO06429.1"/>
    </source>
</evidence>
<evidence type="ECO:0000313" key="4">
    <source>
        <dbReference type="Proteomes" id="UP000199300"/>
    </source>
</evidence>
<dbReference type="OrthoDB" id="9762066at2"/>
<keyword evidence="4" id="KW-1185">Reference proteome</keyword>
<feature type="domain" description="Sialate O-acetylesterase" evidence="2">
    <location>
        <begin position="401"/>
        <end position="505"/>
    </location>
</feature>
<organism evidence="3 4">
    <name type="scientific">Amphibacillus marinus</name>
    <dbReference type="NCBI Taxonomy" id="872970"/>
    <lineage>
        <taxon>Bacteria</taxon>
        <taxon>Bacillati</taxon>
        <taxon>Bacillota</taxon>
        <taxon>Bacilli</taxon>
        <taxon>Bacillales</taxon>
        <taxon>Bacillaceae</taxon>
        <taxon>Amphibacillus</taxon>
    </lineage>
</organism>
<dbReference type="GO" id="GO:0004553">
    <property type="term" value="F:hydrolase activity, hydrolyzing O-glycosyl compounds"/>
    <property type="evidence" value="ECO:0007669"/>
    <property type="project" value="InterPro"/>
</dbReference>
<dbReference type="STRING" id="872970.SAMN04488134_103264"/>
<dbReference type="Gene3D" id="3.40.50.1110">
    <property type="entry name" value="SGNH hydrolase"/>
    <property type="match status" value="2"/>
</dbReference>
<dbReference type="EMBL" id="FODJ01000003">
    <property type="protein sequence ID" value="SEO06429.1"/>
    <property type="molecule type" value="Genomic_DNA"/>
</dbReference>
<evidence type="ECO:0000256" key="1">
    <source>
        <dbReference type="ARBA" id="ARBA00022801"/>
    </source>
</evidence>
<name>A0A1H8LMW3_9BACI</name>
<dbReference type="InterPro" id="IPR039329">
    <property type="entry name" value="SIAE"/>
</dbReference>
<dbReference type="InterPro" id="IPR005181">
    <property type="entry name" value="SASA"/>
</dbReference>